<keyword evidence="4" id="KW-1185">Reference proteome</keyword>
<organism evidence="3 4">
    <name type="scientific">Halomonas cerina</name>
    <dbReference type="NCBI Taxonomy" id="447424"/>
    <lineage>
        <taxon>Bacteria</taxon>
        <taxon>Pseudomonadati</taxon>
        <taxon>Pseudomonadota</taxon>
        <taxon>Gammaproteobacteria</taxon>
        <taxon>Oceanospirillales</taxon>
        <taxon>Halomonadaceae</taxon>
        <taxon>Halomonas</taxon>
    </lineage>
</organism>
<dbReference type="RefSeq" id="WP_183327916.1">
    <property type="nucleotide sequence ID" value="NZ_JACHXP010000027.1"/>
</dbReference>
<keyword evidence="1" id="KW-0812">Transmembrane</keyword>
<feature type="domain" description="EamA" evidence="2">
    <location>
        <begin position="161"/>
        <end position="290"/>
    </location>
</feature>
<dbReference type="Pfam" id="PF00892">
    <property type="entry name" value="EamA"/>
    <property type="match status" value="2"/>
</dbReference>
<dbReference type="Proteomes" id="UP000547614">
    <property type="component" value="Unassembled WGS sequence"/>
</dbReference>
<evidence type="ECO:0000313" key="3">
    <source>
        <dbReference type="EMBL" id="MBB3192365.1"/>
    </source>
</evidence>
<feature type="transmembrane region" description="Helical" evidence="1">
    <location>
        <begin position="251"/>
        <end position="273"/>
    </location>
</feature>
<dbReference type="PANTHER" id="PTHR22911">
    <property type="entry name" value="ACYL-MALONYL CONDENSING ENZYME-RELATED"/>
    <property type="match status" value="1"/>
</dbReference>
<evidence type="ECO:0000259" key="2">
    <source>
        <dbReference type="Pfam" id="PF00892"/>
    </source>
</evidence>
<name>A0A839VE53_9GAMM</name>
<reference evidence="3 4" key="1">
    <citation type="submission" date="2020-08" db="EMBL/GenBank/DDBJ databases">
        <title>Genomic Encyclopedia of Type Strains, Phase III (KMG-III): the genomes of soil and plant-associated and newly described type strains.</title>
        <authorList>
            <person name="Whitman W."/>
        </authorList>
    </citation>
    <scope>NUCLEOTIDE SEQUENCE [LARGE SCALE GENOMIC DNA]</scope>
    <source>
        <strain evidence="3 4">CECT 7282</strain>
    </source>
</reference>
<dbReference type="GO" id="GO:0016020">
    <property type="term" value="C:membrane"/>
    <property type="evidence" value="ECO:0007669"/>
    <property type="project" value="InterPro"/>
</dbReference>
<comment type="caution">
    <text evidence="3">The sequence shown here is derived from an EMBL/GenBank/DDBJ whole genome shotgun (WGS) entry which is preliminary data.</text>
</comment>
<dbReference type="SUPFAM" id="SSF103481">
    <property type="entry name" value="Multidrug resistance efflux transporter EmrE"/>
    <property type="match status" value="2"/>
</dbReference>
<protein>
    <submittedName>
        <fullName evidence="3">Drug/metabolite transporter (DMT)-like permease</fullName>
    </submittedName>
</protein>
<feature type="transmembrane region" description="Helical" evidence="1">
    <location>
        <begin position="130"/>
        <end position="148"/>
    </location>
</feature>
<proteinExistence type="predicted"/>
<evidence type="ECO:0000313" key="4">
    <source>
        <dbReference type="Proteomes" id="UP000547614"/>
    </source>
</evidence>
<gene>
    <name evidence="3" type="ORF">FHR94_003653</name>
</gene>
<feature type="transmembrane region" description="Helical" evidence="1">
    <location>
        <begin position="72"/>
        <end position="95"/>
    </location>
</feature>
<feature type="domain" description="EamA" evidence="2">
    <location>
        <begin position="15"/>
        <end position="147"/>
    </location>
</feature>
<accession>A0A839VE53</accession>
<feature type="transmembrane region" description="Helical" evidence="1">
    <location>
        <begin position="12"/>
        <end position="32"/>
    </location>
</feature>
<feature type="transmembrane region" description="Helical" evidence="1">
    <location>
        <begin position="221"/>
        <end position="239"/>
    </location>
</feature>
<dbReference type="PANTHER" id="PTHR22911:SF76">
    <property type="entry name" value="EAMA DOMAIN-CONTAINING PROTEIN"/>
    <property type="match status" value="1"/>
</dbReference>
<feature type="transmembrane region" description="Helical" evidence="1">
    <location>
        <begin position="107"/>
        <end position="124"/>
    </location>
</feature>
<keyword evidence="1" id="KW-1133">Transmembrane helix</keyword>
<feature type="transmembrane region" description="Helical" evidence="1">
    <location>
        <begin position="160"/>
        <end position="178"/>
    </location>
</feature>
<dbReference type="InterPro" id="IPR037185">
    <property type="entry name" value="EmrE-like"/>
</dbReference>
<dbReference type="AlphaFoldDB" id="A0A839VE53"/>
<dbReference type="InterPro" id="IPR000620">
    <property type="entry name" value="EamA_dom"/>
</dbReference>
<keyword evidence="1" id="KW-0472">Membrane</keyword>
<dbReference type="EMBL" id="JACHXP010000027">
    <property type="protein sequence ID" value="MBB3192365.1"/>
    <property type="molecule type" value="Genomic_DNA"/>
</dbReference>
<sequence>MRLPSAGSRQVMVAGVAPALVAVVLWSLAPLLVDMARSIPPLRLTALALLAGALGALPMSGRTGGAQPPLCWRWRVGLFGLMPLLVLGAVGAYLAGLGMAPTAEAALVTYTWPVIFVVLSQWTLHGRVSGAVIGGALVAFSGAALLLAPEASAGGLAGHLPGYLLALLAGCCWALYSWLGQAAPVSLAPLMPRLFLLASLVAAAASLIVEGRAVMPDGTSLLAGLALGLGPYGLAMVAWDRALRLGPSGLVGSLAYGVPVLAALFLVLGGVAIPDWRLPAAAALVIAGCARASR</sequence>
<feature type="transmembrane region" description="Helical" evidence="1">
    <location>
        <begin position="190"/>
        <end position="209"/>
    </location>
</feature>
<feature type="transmembrane region" description="Helical" evidence="1">
    <location>
        <begin position="44"/>
        <end position="60"/>
    </location>
</feature>
<evidence type="ECO:0000256" key="1">
    <source>
        <dbReference type="SAM" id="Phobius"/>
    </source>
</evidence>